<dbReference type="Proteomes" id="UP000618445">
    <property type="component" value="Unassembled WGS sequence"/>
</dbReference>
<reference evidence="1 2" key="1">
    <citation type="journal article" date="2020" name="ISME J.">
        <title>Comparative genomics reveals insights into cyanobacterial evolution and habitat adaptation.</title>
        <authorList>
            <person name="Chen M.Y."/>
            <person name="Teng W.K."/>
            <person name="Zhao L."/>
            <person name="Hu C.X."/>
            <person name="Zhou Y.K."/>
            <person name="Han B.P."/>
            <person name="Song L.R."/>
            <person name="Shu W.S."/>
        </authorList>
    </citation>
    <scope>NUCLEOTIDE SEQUENCE [LARGE SCALE GENOMIC DNA]</scope>
    <source>
        <strain evidence="1 2">FACHB-1050</strain>
    </source>
</reference>
<organism evidence="1 2">
    <name type="scientific">Phormidium tenue FACHB-1050</name>
    <dbReference type="NCBI Taxonomy" id="2692857"/>
    <lineage>
        <taxon>Bacteria</taxon>
        <taxon>Bacillati</taxon>
        <taxon>Cyanobacteriota</taxon>
        <taxon>Cyanophyceae</taxon>
        <taxon>Oscillatoriophycideae</taxon>
        <taxon>Oscillatoriales</taxon>
        <taxon>Oscillatoriaceae</taxon>
        <taxon>Phormidium</taxon>
    </lineage>
</organism>
<gene>
    <name evidence="1" type="ORF">H6G05_24025</name>
</gene>
<evidence type="ECO:0000313" key="1">
    <source>
        <dbReference type="EMBL" id="MBD2319893.1"/>
    </source>
</evidence>
<proteinExistence type="predicted"/>
<accession>A0ABR8CGG8</accession>
<protein>
    <submittedName>
        <fullName evidence="1">Uncharacterized protein</fullName>
    </submittedName>
</protein>
<comment type="caution">
    <text evidence="1">The sequence shown here is derived from an EMBL/GenBank/DDBJ whole genome shotgun (WGS) entry which is preliminary data.</text>
</comment>
<sequence length="120" mass="14057">MDNYKQLITEIDAINHAWHAMRDLLTKASPIATSLRDIKGRLQLRLLREFSDRVYLVPDPTHRSEERLYSVKLRIPVTINVEGKAKKVDDAMHLPERKVKIWIEKGLVTESELRNWLNIS</sequence>
<dbReference type="RefSeq" id="WP_190582351.1">
    <property type="nucleotide sequence ID" value="NZ_CAWPQU010000069.1"/>
</dbReference>
<keyword evidence="2" id="KW-1185">Reference proteome</keyword>
<evidence type="ECO:0000313" key="2">
    <source>
        <dbReference type="Proteomes" id="UP000618445"/>
    </source>
</evidence>
<dbReference type="EMBL" id="JACJQY010000071">
    <property type="protein sequence ID" value="MBD2319893.1"/>
    <property type="molecule type" value="Genomic_DNA"/>
</dbReference>
<name>A0ABR8CGG8_9CYAN</name>